<dbReference type="InParanoid" id="A0A1X7TIS4"/>
<reference evidence="2" key="1">
    <citation type="submission" date="2017-05" db="UniProtKB">
        <authorList>
            <consortium name="EnsemblMetazoa"/>
        </authorList>
    </citation>
    <scope>IDENTIFICATION</scope>
</reference>
<proteinExistence type="predicted"/>
<dbReference type="AlphaFoldDB" id="A0A1X7TIS4"/>
<accession>A0A1X7TIS4</accession>
<protein>
    <submittedName>
        <fullName evidence="2">Uncharacterized protein</fullName>
    </submittedName>
</protein>
<organism evidence="2">
    <name type="scientific">Amphimedon queenslandica</name>
    <name type="common">Sponge</name>
    <dbReference type="NCBI Taxonomy" id="400682"/>
    <lineage>
        <taxon>Eukaryota</taxon>
        <taxon>Metazoa</taxon>
        <taxon>Porifera</taxon>
        <taxon>Demospongiae</taxon>
        <taxon>Heteroscleromorpha</taxon>
        <taxon>Haplosclerida</taxon>
        <taxon>Niphatidae</taxon>
        <taxon>Amphimedon</taxon>
    </lineage>
</organism>
<evidence type="ECO:0000256" key="1">
    <source>
        <dbReference type="SAM" id="MobiDB-lite"/>
    </source>
</evidence>
<feature type="compositionally biased region" description="Basic and acidic residues" evidence="1">
    <location>
        <begin position="125"/>
        <end position="140"/>
    </location>
</feature>
<name>A0A1X7TIS4_AMPQE</name>
<feature type="region of interest" description="Disordered" evidence="1">
    <location>
        <begin position="125"/>
        <end position="166"/>
    </location>
</feature>
<dbReference type="EnsemblMetazoa" id="Aqu2.1.14411_001">
    <property type="protein sequence ID" value="Aqu2.1.14411_001"/>
    <property type="gene ID" value="Aqu2.1.14411"/>
</dbReference>
<sequence length="442" mass="52229">MAAINQDVEELASVFQELQKILESKHTHLLQQLYRFHEERKRQQETISILRKDLELSQSQSRQEIEWYKQESKKCQKKIQEYENFYKQLESNLAQQLEAIKKREIELNEKEKRLQMLNEELTLKKKKNDETRLPPDEQKRSIRRRSSSVDGRRMLPKKPQYGVIHPGSITHDTIQQQFIEYYTKHKRQYGSQLNKYGKQNATTLCHIIQIAFDKSMKKIIEVVQQTIEKKQTDHEVIKAISLLRKSRVTLSYEADILEIKRFFSLPIYAKEYTGSPEGWEEKKYAYFILLNSSDIKKHAICTSLEKEVTNELLEMFTKIDHMIVDMVKKAVHLSWDMVTLVPPAIVAQPDKYHDEWQEKRYSYWKEENMDQALNYYRPVLFFSTLGHVACKGKVGNMLPKELAGDSVQLIPETQPLNRPEHLKPHKPCVGKLGKHYGIRNPN</sequence>
<evidence type="ECO:0000313" key="2">
    <source>
        <dbReference type="EnsemblMetazoa" id="Aqu2.1.14411_001"/>
    </source>
</evidence>